<reference evidence="1 2" key="1">
    <citation type="submission" date="2015-07" db="EMBL/GenBank/DDBJ databases">
        <title>Emmonsia species relationships and genome sequence.</title>
        <authorList>
            <person name="Cuomo C.A."/>
            <person name="Schwartz I.S."/>
            <person name="Kenyon C."/>
            <person name="de Hoog G.S."/>
            <person name="Govender N.P."/>
            <person name="Botha A."/>
            <person name="Moreno L."/>
            <person name="de Vries M."/>
            <person name="Munoz J.F."/>
            <person name="Stielow J.B."/>
        </authorList>
    </citation>
    <scope>NUCLEOTIDE SEQUENCE [LARGE SCALE GENOMIC DNA]</scope>
    <source>
        <strain evidence="1 2">CBS 136260</strain>
    </source>
</reference>
<name>A0A1B7NPF9_9EURO</name>
<evidence type="ECO:0000313" key="1">
    <source>
        <dbReference type="EMBL" id="OAX78692.1"/>
    </source>
</evidence>
<comment type="caution">
    <text evidence="1">The sequence shown here is derived from an EMBL/GenBank/DDBJ whole genome shotgun (WGS) entry which is preliminary data.</text>
</comment>
<accession>A0A1B7NPF9</accession>
<sequence length="90" mass="10294">MFLSVDDLSDESFIDSEIERVEVLMKRDLLDLSSAVDSSVMTLTCQISVFHVYVRQGGIYGMNLDCNIDMIQFKKIIMIIEKILLVLETD</sequence>
<dbReference type="Proteomes" id="UP000091918">
    <property type="component" value="Unassembled WGS sequence"/>
</dbReference>
<keyword evidence="2" id="KW-1185">Reference proteome</keyword>
<gene>
    <name evidence="1" type="ORF">ACJ72_06998</name>
</gene>
<organism evidence="1 2">
    <name type="scientific">Emergomyces africanus</name>
    <dbReference type="NCBI Taxonomy" id="1955775"/>
    <lineage>
        <taxon>Eukaryota</taxon>
        <taxon>Fungi</taxon>
        <taxon>Dikarya</taxon>
        <taxon>Ascomycota</taxon>
        <taxon>Pezizomycotina</taxon>
        <taxon>Eurotiomycetes</taxon>
        <taxon>Eurotiomycetidae</taxon>
        <taxon>Onygenales</taxon>
        <taxon>Ajellomycetaceae</taxon>
        <taxon>Emergomyces</taxon>
    </lineage>
</organism>
<proteinExistence type="predicted"/>
<dbReference type="AlphaFoldDB" id="A0A1B7NPF9"/>
<evidence type="ECO:0000313" key="2">
    <source>
        <dbReference type="Proteomes" id="UP000091918"/>
    </source>
</evidence>
<dbReference type="EMBL" id="LGUA01001363">
    <property type="protein sequence ID" value="OAX78692.1"/>
    <property type="molecule type" value="Genomic_DNA"/>
</dbReference>
<protein>
    <submittedName>
        <fullName evidence="1">Uncharacterized protein</fullName>
    </submittedName>
</protein>